<dbReference type="EMBL" id="MU032344">
    <property type="protein sequence ID" value="KAF3769888.1"/>
    <property type="molecule type" value="Genomic_DNA"/>
</dbReference>
<feature type="compositionally biased region" description="Low complexity" evidence="1">
    <location>
        <begin position="193"/>
        <end position="217"/>
    </location>
</feature>
<reference evidence="2" key="1">
    <citation type="journal article" date="2020" name="Phytopathology">
        <title>Genome sequence of the chestnut blight fungus Cryphonectria parasitica EP155: A fundamental resource for an archetypical invasive plant pathogen.</title>
        <authorList>
            <person name="Crouch J.A."/>
            <person name="Dawe A."/>
            <person name="Aerts A."/>
            <person name="Barry K."/>
            <person name="Churchill A.C.L."/>
            <person name="Grimwood J."/>
            <person name="Hillman B."/>
            <person name="Milgroom M.G."/>
            <person name="Pangilinan J."/>
            <person name="Smith M."/>
            <person name="Salamov A."/>
            <person name="Schmutz J."/>
            <person name="Yadav J."/>
            <person name="Grigoriev I.V."/>
            <person name="Nuss D."/>
        </authorList>
    </citation>
    <scope>NUCLEOTIDE SEQUENCE</scope>
    <source>
        <strain evidence="2">EP155</strain>
    </source>
</reference>
<feature type="compositionally biased region" description="Low complexity" evidence="1">
    <location>
        <begin position="721"/>
        <end position="732"/>
    </location>
</feature>
<dbReference type="GeneID" id="63832259"/>
<feature type="region of interest" description="Disordered" evidence="1">
    <location>
        <begin position="100"/>
        <end position="258"/>
    </location>
</feature>
<feature type="region of interest" description="Disordered" evidence="1">
    <location>
        <begin position="282"/>
        <end position="337"/>
    </location>
</feature>
<feature type="region of interest" description="Disordered" evidence="1">
    <location>
        <begin position="695"/>
        <end position="745"/>
    </location>
</feature>
<dbReference type="RefSeq" id="XP_040780849.1">
    <property type="nucleotide sequence ID" value="XM_040915130.1"/>
</dbReference>
<feature type="compositionally biased region" description="Low complexity" evidence="1">
    <location>
        <begin position="27"/>
        <end position="45"/>
    </location>
</feature>
<gene>
    <name evidence="2" type="ORF">M406DRAFT_105118</name>
</gene>
<evidence type="ECO:0000313" key="3">
    <source>
        <dbReference type="Proteomes" id="UP000803844"/>
    </source>
</evidence>
<feature type="compositionally biased region" description="Low complexity" evidence="1">
    <location>
        <begin position="502"/>
        <end position="517"/>
    </location>
</feature>
<dbReference type="PANTHER" id="PTHR12751">
    <property type="entry name" value="PHOSPHATASE AND ACTIN REGULATOR PHACTR"/>
    <property type="match status" value="1"/>
</dbReference>
<dbReference type="OrthoDB" id="5563016at2759"/>
<feature type="region of interest" description="Disordered" evidence="1">
    <location>
        <begin position="368"/>
        <end position="464"/>
    </location>
</feature>
<feature type="compositionally biased region" description="Polar residues" evidence="1">
    <location>
        <begin position="154"/>
        <end position="177"/>
    </location>
</feature>
<sequence>MAALVQTYPQQSGTVTMLQTRSGSGSGMMSSQAQPTQQYGGPQQQRNNYHGMAGGANAPMTYRGAAAPIQPYAFTSTPSLHPTGQWQPLPAYNRASSSSAVPTVQSFDQSSSYPRARHTNNASLPNLPIGLPSGGSRDDSAIPPPGTRRGSGNPRPQSAYFANSTVQTTFTSASPAKNQPDRYRRPALRTTESSPAGQQGQYQGSAAPSGSGMASVAHLYTPPPNMGRERRPSPSNSSRPTSFYAKVPGSVDDMQLDVRPEETRRFRRRSMPALEAAEVPKSLAALDLKKPEKSTGDRSPTKSITDKEQQAKTARLIPSNSSARNGSSETPPPSPLNGLSNHNSICISDLLSKVTYTLTITVTPIKSANRNNVHNPTGNPAQLSNPSDQTSQDYPKLVTIPPRSSSTDASKRLANPSPLSKPVTMDSEEAKKNESSKGAAPAPASKPSYAQAAASSSSNNESPAVKQLAALNQKGGKLKSKTSRLRRALSFGSAAELRKAGAAEGSKGAGESSGAAKTPDNGDELDPEQARIAEQQEAAGLGHNIYAGSRMFAGSNDNISISSTASSASIMIRKMGRGMKKGGRSLAGLFRPKSVIGIPPPDSPEASQAAVSMVTVEAERERVNVNADPTPGNGGGTGYPRLERNSIDASAAAGRTSPERVGSSGTDNSNSRKSIVGGDRERAEVLAAVRKGILKYSNGSSTPSPKPVEKGSAFELPPVPIVSDSPISSAPSTPNDDASQKRAETTTVTIGSEDYFMTALRLRQDSKSAPGTPSGQGKRNATFSPRIVFYDTWTGQEYDRRSEIATCNRLTPMLAQQIKEELNTFKMEMEVHESSKIYTHFF</sequence>
<protein>
    <recommendedName>
        <fullName evidence="4">Protein BNI4</fullName>
    </recommendedName>
</protein>
<dbReference type="Proteomes" id="UP000803844">
    <property type="component" value="Unassembled WGS sequence"/>
</dbReference>
<evidence type="ECO:0000313" key="2">
    <source>
        <dbReference type="EMBL" id="KAF3769888.1"/>
    </source>
</evidence>
<feature type="compositionally biased region" description="Low complexity" evidence="1">
    <location>
        <begin position="436"/>
        <end position="464"/>
    </location>
</feature>
<keyword evidence="3" id="KW-1185">Reference proteome</keyword>
<feature type="compositionally biased region" description="Polar residues" evidence="1">
    <location>
        <begin position="100"/>
        <end position="124"/>
    </location>
</feature>
<proteinExistence type="predicted"/>
<organism evidence="2 3">
    <name type="scientific">Cryphonectria parasitica (strain ATCC 38755 / EP155)</name>
    <dbReference type="NCBI Taxonomy" id="660469"/>
    <lineage>
        <taxon>Eukaryota</taxon>
        <taxon>Fungi</taxon>
        <taxon>Dikarya</taxon>
        <taxon>Ascomycota</taxon>
        <taxon>Pezizomycotina</taxon>
        <taxon>Sordariomycetes</taxon>
        <taxon>Sordariomycetidae</taxon>
        <taxon>Diaporthales</taxon>
        <taxon>Cryphonectriaceae</taxon>
        <taxon>Cryphonectria-Endothia species complex</taxon>
        <taxon>Cryphonectria</taxon>
    </lineage>
</organism>
<evidence type="ECO:0008006" key="4">
    <source>
        <dbReference type="Google" id="ProtNLM"/>
    </source>
</evidence>
<feature type="compositionally biased region" description="Basic and acidic residues" evidence="1">
    <location>
        <begin position="287"/>
        <end position="310"/>
    </location>
</feature>
<dbReference type="GO" id="GO:0003779">
    <property type="term" value="F:actin binding"/>
    <property type="evidence" value="ECO:0007669"/>
    <property type="project" value="TreeGrafter"/>
</dbReference>
<feature type="compositionally biased region" description="Low complexity" evidence="1">
    <location>
        <begin position="233"/>
        <end position="242"/>
    </location>
</feature>
<feature type="region of interest" description="Disordered" evidence="1">
    <location>
        <begin position="14"/>
        <end position="49"/>
    </location>
</feature>
<dbReference type="PANTHER" id="PTHR12751:SF18">
    <property type="entry name" value="PHOSPHATASE AND ACTIN REGULATOR 1"/>
    <property type="match status" value="1"/>
</dbReference>
<feature type="region of interest" description="Disordered" evidence="1">
    <location>
        <begin position="623"/>
        <end position="679"/>
    </location>
</feature>
<name>A0A9P4YAP3_CRYP1</name>
<feature type="compositionally biased region" description="Polar residues" evidence="1">
    <location>
        <begin position="368"/>
        <end position="393"/>
    </location>
</feature>
<dbReference type="GO" id="GO:0030036">
    <property type="term" value="P:actin cytoskeleton organization"/>
    <property type="evidence" value="ECO:0007669"/>
    <property type="project" value="TreeGrafter"/>
</dbReference>
<comment type="caution">
    <text evidence="2">The sequence shown here is derived from an EMBL/GenBank/DDBJ whole genome shotgun (WGS) entry which is preliminary data.</text>
</comment>
<feature type="compositionally biased region" description="Polar residues" evidence="1">
    <location>
        <begin position="663"/>
        <end position="673"/>
    </location>
</feature>
<dbReference type="AlphaFoldDB" id="A0A9P4YAP3"/>
<accession>A0A9P4YAP3</accession>
<feature type="region of interest" description="Disordered" evidence="1">
    <location>
        <begin position="499"/>
        <end position="537"/>
    </location>
</feature>
<evidence type="ECO:0000256" key="1">
    <source>
        <dbReference type="SAM" id="MobiDB-lite"/>
    </source>
</evidence>
<feature type="compositionally biased region" description="Polar residues" evidence="1">
    <location>
        <begin position="318"/>
        <end position="329"/>
    </location>
</feature>